<dbReference type="SMART" id="SM01118">
    <property type="entry name" value="CYTH"/>
    <property type="match status" value="1"/>
</dbReference>
<sequence length="198" mass="23293">MAIEQEIEFKQLLTLSQYEAFKASYFTNTELKTQVNYYIDTPDFQIQSQKMALRIRVKDGKPNEMTLKVPLSVGLNEYNFETSIEPAEGLRIDENHIPSDILNILQKNHISVKSLKVLGALKTVRYEKILEDGLLVLDHSLYLGKEDFELEFEVKDYDKGKQAFETLLNQFQLIHIEPKNKVRRFFEYQAFINQREHK</sequence>
<proteinExistence type="predicted"/>
<evidence type="ECO:0000313" key="2">
    <source>
        <dbReference type="EMBL" id="NJI02924.1"/>
    </source>
</evidence>
<name>A0AAW9YUR8_9STAP</name>
<dbReference type="Pfam" id="PF01928">
    <property type="entry name" value="CYTH"/>
    <property type="match status" value="1"/>
</dbReference>
<dbReference type="RefSeq" id="WP_107396802.1">
    <property type="nucleotide sequence ID" value="NZ_PZEA01000005.1"/>
</dbReference>
<dbReference type="PIRSF" id="PIRSF012526">
    <property type="entry name" value="CYTH_UCP012526"/>
    <property type="match status" value="1"/>
</dbReference>
<reference evidence="2" key="1">
    <citation type="submission" date="2019-11" db="EMBL/GenBank/DDBJ databases">
        <title>Whole genome comparisons of Staphylococcus agnetis isolates from cattle and chickens.</title>
        <authorList>
            <person name="Rhoads D."/>
            <person name="Shwani A."/>
            <person name="Adkins P."/>
            <person name="Calcutt M."/>
            <person name="Middleton J."/>
        </authorList>
    </citation>
    <scope>NUCLEOTIDE SEQUENCE</scope>
    <source>
        <strain evidence="2">1387</strain>
    </source>
</reference>
<dbReference type="SUPFAM" id="SSF55154">
    <property type="entry name" value="CYTH-like phosphatases"/>
    <property type="match status" value="1"/>
</dbReference>
<dbReference type="PROSITE" id="PS51707">
    <property type="entry name" value="CYTH"/>
    <property type="match status" value="1"/>
</dbReference>
<feature type="domain" description="CYTH" evidence="1">
    <location>
        <begin position="4"/>
        <end position="192"/>
    </location>
</feature>
<organism evidence="2 3">
    <name type="scientific">Staphylococcus agnetis</name>
    <dbReference type="NCBI Taxonomy" id="985762"/>
    <lineage>
        <taxon>Bacteria</taxon>
        <taxon>Bacillati</taxon>
        <taxon>Bacillota</taxon>
        <taxon>Bacilli</taxon>
        <taxon>Bacillales</taxon>
        <taxon>Staphylococcaceae</taxon>
        <taxon>Staphylococcus</taxon>
    </lineage>
</organism>
<dbReference type="EMBL" id="WMFL01000080">
    <property type="protein sequence ID" value="NJI02924.1"/>
    <property type="molecule type" value="Genomic_DNA"/>
</dbReference>
<accession>A0AAW9YUR8</accession>
<dbReference type="AlphaFoldDB" id="A0AAW9YUR8"/>
<evidence type="ECO:0000313" key="3">
    <source>
        <dbReference type="Proteomes" id="UP000646308"/>
    </source>
</evidence>
<dbReference type="CDD" id="cd07762">
    <property type="entry name" value="CYTH-like_Pase_1"/>
    <property type="match status" value="1"/>
</dbReference>
<dbReference type="InterPro" id="IPR009195">
    <property type="entry name" value="Uncharacterised_YjbK"/>
</dbReference>
<protein>
    <submittedName>
        <fullName evidence="2">CYTH domain-containing protein</fullName>
    </submittedName>
</protein>
<dbReference type="Gene3D" id="2.40.320.10">
    <property type="entry name" value="Hypothetical Protein Pfu-838710-001"/>
    <property type="match status" value="1"/>
</dbReference>
<dbReference type="Proteomes" id="UP000646308">
    <property type="component" value="Unassembled WGS sequence"/>
</dbReference>
<gene>
    <name evidence="2" type="ORF">GLV84_08795</name>
</gene>
<evidence type="ECO:0000259" key="1">
    <source>
        <dbReference type="PROSITE" id="PS51707"/>
    </source>
</evidence>
<dbReference type="InterPro" id="IPR023577">
    <property type="entry name" value="CYTH_domain"/>
</dbReference>
<comment type="caution">
    <text evidence="2">The sequence shown here is derived from an EMBL/GenBank/DDBJ whole genome shotgun (WGS) entry which is preliminary data.</text>
</comment>
<dbReference type="InterPro" id="IPR033469">
    <property type="entry name" value="CYTH-like_dom_sf"/>
</dbReference>